<gene>
    <name evidence="2" type="ORF">FD31_GL001980</name>
</gene>
<organism evidence="2 3">
    <name type="scientific">Companilactobacillus nantensis DSM 16982</name>
    <dbReference type="NCBI Taxonomy" id="1423774"/>
    <lineage>
        <taxon>Bacteria</taxon>
        <taxon>Bacillati</taxon>
        <taxon>Bacillota</taxon>
        <taxon>Bacilli</taxon>
        <taxon>Lactobacillales</taxon>
        <taxon>Lactobacillaceae</taxon>
        <taxon>Companilactobacillus</taxon>
    </lineage>
</organism>
<keyword evidence="1" id="KW-0732">Signal</keyword>
<dbReference type="RefSeq" id="WP_057893135.1">
    <property type="nucleotide sequence ID" value="NZ_AZFV01000041.1"/>
</dbReference>
<dbReference type="EMBL" id="AZFV01000041">
    <property type="protein sequence ID" value="KRM14377.1"/>
    <property type="molecule type" value="Genomic_DNA"/>
</dbReference>
<evidence type="ECO:0000256" key="1">
    <source>
        <dbReference type="SAM" id="SignalP"/>
    </source>
</evidence>
<feature type="signal peptide" evidence="1">
    <location>
        <begin position="1"/>
        <end position="21"/>
    </location>
</feature>
<dbReference type="PATRIC" id="fig|1423774.3.peg.2058"/>
<reference evidence="2 3" key="1">
    <citation type="journal article" date="2015" name="Genome Announc.">
        <title>Expanding the biotechnology potential of lactobacilli through comparative genomics of 213 strains and associated genera.</title>
        <authorList>
            <person name="Sun Z."/>
            <person name="Harris H.M."/>
            <person name="McCann A."/>
            <person name="Guo C."/>
            <person name="Argimon S."/>
            <person name="Zhang W."/>
            <person name="Yang X."/>
            <person name="Jeffery I.B."/>
            <person name="Cooney J.C."/>
            <person name="Kagawa T.F."/>
            <person name="Liu W."/>
            <person name="Song Y."/>
            <person name="Salvetti E."/>
            <person name="Wrobel A."/>
            <person name="Rasinkangas P."/>
            <person name="Parkhill J."/>
            <person name="Rea M.C."/>
            <person name="O'Sullivan O."/>
            <person name="Ritari J."/>
            <person name="Douillard F.P."/>
            <person name="Paul Ross R."/>
            <person name="Yang R."/>
            <person name="Briner A.E."/>
            <person name="Felis G.E."/>
            <person name="de Vos W.M."/>
            <person name="Barrangou R."/>
            <person name="Klaenhammer T.R."/>
            <person name="Caufield P.W."/>
            <person name="Cui Y."/>
            <person name="Zhang H."/>
            <person name="O'Toole P.W."/>
        </authorList>
    </citation>
    <scope>NUCLEOTIDE SEQUENCE [LARGE SCALE GENOMIC DNA]</scope>
    <source>
        <strain evidence="2 3">DSM 16982</strain>
    </source>
</reference>
<evidence type="ECO:0008006" key="4">
    <source>
        <dbReference type="Google" id="ProtNLM"/>
    </source>
</evidence>
<dbReference type="Proteomes" id="UP000051302">
    <property type="component" value="Unassembled WGS sequence"/>
</dbReference>
<sequence length="197" mass="22256">MKLKKVSIILFSLSFIILFFAKTQVVEASDMKEYDNKTVLDTRNNVVSLYARGNDNIFRKITDRALAPTSSWATDKAVFDGVKADNSSGNFYRVATNEWAEYDNDSFTVEFSLRKLTVQTDNYPESDVKTITVKNGVNAPVYDSYGRRTGKTLPANSSWSTDRLYAYGTGIPLDFIAYRIGSNQWLSYDDVNVTARL</sequence>
<evidence type="ECO:0000313" key="2">
    <source>
        <dbReference type="EMBL" id="KRM14377.1"/>
    </source>
</evidence>
<comment type="caution">
    <text evidence="2">The sequence shown here is derived from an EMBL/GenBank/DDBJ whole genome shotgun (WGS) entry which is preliminary data.</text>
</comment>
<proteinExistence type="predicted"/>
<evidence type="ECO:0000313" key="3">
    <source>
        <dbReference type="Proteomes" id="UP000051302"/>
    </source>
</evidence>
<name>A0A0R1WF89_9LACO</name>
<dbReference type="AlphaFoldDB" id="A0A0R1WF89"/>
<keyword evidence="3" id="KW-1185">Reference proteome</keyword>
<accession>A0A0R1WF89</accession>
<protein>
    <recommendedName>
        <fullName evidence="4">Surface layer protein A domain-containing protein</fullName>
    </recommendedName>
</protein>
<feature type="chain" id="PRO_5038740483" description="Surface layer protein A domain-containing protein" evidence="1">
    <location>
        <begin position="22"/>
        <end position="197"/>
    </location>
</feature>